<dbReference type="Proteomes" id="UP000566663">
    <property type="component" value="Unassembled WGS sequence"/>
</dbReference>
<proteinExistence type="predicted"/>
<name>A0A7W8MG01_9CAUL</name>
<reference evidence="3 4" key="1">
    <citation type="submission" date="2020-08" db="EMBL/GenBank/DDBJ databases">
        <title>Genomic Encyclopedia of Type Strains, Phase IV (KMG-IV): sequencing the most valuable type-strain genomes for metagenomic binning, comparative biology and taxonomic classification.</title>
        <authorList>
            <person name="Goeker M."/>
        </authorList>
    </citation>
    <scope>NUCLEOTIDE SEQUENCE [LARGE SCALE GENOMIC DNA]</scope>
    <source>
        <strain evidence="3 4">DSM 25335</strain>
    </source>
</reference>
<feature type="region of interest" description="Disordered" evidence="1">
    <location>
        <begin position="33"/>
        <end position="52"/>
    </location>
</feature>
<feature type="compositionally biased region" description="Basic and acidic residues" evidence="1">
    <location>
        <begin position="43"/>
        <end position="52"/>
    </location>
</feature>
<evidence type="ECO:0000256" key="2">
    <source>
        <dbReference type="SAM" id="Phobius"/>
    </source>
</evidence>
<feature type="transmembrane region" description="Helical" evidence="2">
    <location>
        <begin position="6"/>
        <end position="26"/>
    </location>
</feature>
<keyword evidence="4" id="KW-1185">Reference proteome</keyword>
<evidence type="ECO:0000313" key="3">
    <source>
        <dbReference type="EMBL" id="MBB5291104.1"/>
    </source>
</evidence>
<comment type="caution">
    <text evidence="3">The sequence shown here is derived from an EMBL/GenBank/DDBJ whole genome shotgun (WGS) entry which is preliminary data.</text>
</comment>
<accession>A0A7W8MG01</accession>
<sequence>MEAFPWALVTVGGPLLVFAVVMWAWLRSRKADDQLDPTTPSDDPSKGMTGHD</sequence>
<evidence type="ECO:0000313" key="4">
    <source>
        <dbReference type="Proteomes" id="UP000566663"/>
    </source>
</evidence>
<evidence type="ECO:0000256" key="1">
    <source>
        <dbReference type="SAM" id="MobiDB-lite"/>
    </source>
</evidence>
<gene>
    <name evidence="3" type="ORF">HNQ67_000600</name>
</gene>
<keyword evidence="2" id="KW-0472">Membrane</keyword>
<keyword evidence="2" id="KW-1133">Transmembrane helix</keyword>
<organism evidence="3 4">
    <name type="scientific">Brevundimonas basaltis</name>
    <dbReference type="NCBI Taxonomy" id="472166"/>
    <lineage>
        <taxon>Bacteria</taxon>
        <taxon>Pseudomonadati</taxon>
        <taxon>Pseudomonadota</taxon>
        <taxon>Alphaproteobacteria</taxon>
        <taxon>Caulobacterales</taxon>
        <taxon>Caulobacteraceae</taxon>
        <taxon>Brevundimonas</taxon>
    </lineage>
</organism>
<keyword evidence="2" id="KW-0812">Transmembrane</keyword>
<dbReference type="AlphaFoldDB" id="A0A7W8MG01"/>
<dbReference type="RefSeq" id="WP_183252176.1">
    <property type="nucleotide sequence ID" value="NZ_BAAAFF010000004.1"/>
</dbReference>
<dbReference type="EMBL" id="JACHFZ010000001">
    <property type="protein sequence ID" value="MBB5291104.1"/>
    <property type="molecule type" value="Genomic_DNA"/>
</dbReference>
<protein>
    <submittedName>
        <fullName evidence="3">Putative nucleic acid binding AN1-type Zn finger protein</fullName>
    </submittedName>
</protein>